<dbReference type="SUPFAM" id="SSF52540">
    <property type="entry name" value="P-loop containing nucleoside triphosphate hydrolases"/>
    <property type="match status" value="2"/>
</dbReference>
<dbReference type="InterPro" id="IPR055446">
    <property type="entry name" value="RecD2_N_OB"/>
</dbReference>
<feature type="binding site" evidence="3">
    <location>
        <begin position="344"/>
        <end position="348"/>
    </location>
    <ligand>
        <name>ATP</name>
        <dbReference type="ChEBI" id="CHEBI:30616"/>
    </ligand>
</feature>
<dbReference type="Pfam" id="PF14520">
    <property type="entry name" value="HHH_5"/>
    <property type="match status" value="1"/>
</dbReference>
<evidence type="ECO:0000313" key="9">
    <source>
        <dbReference type="Proteomes" id="UP001516588"/>
    </source>
</evidence>
<dbReference type="Gene3D" id="1.10.10.2220">
    <property type="match status" value="1"/>
</dbReference>
<dbReference type="InterPro" id="IPR010994">
    <property type="entry name" value="RuvA_2-like"/>
</dbReference>
<dbReference type="EMBL" id="JADCKA010000001">
    <property type="protein sequence ID" value="MBE5034681.1"/>
    <property type="molecule type" value="Genomic_DNA"/>
</dbReference>
<dbReference type="SUPFAM" id="SSF47781">
    <property type="entry name" value="RuvA domain 2-like"/>
    <property type="match status" value="1"/>
</dbReference>
<protein>
    <recommendedName>
        <fullName evidence="3">ATP-dependent RecD2 DNA helicase</fullName>
        <ecNumber evidence="3">5.6.2.3</ecNumber>
    </recommendedName>
    <alternativeName>
        <fullName evidence="3">DNA 5'-3' helicase subunit RecD2</fullName>
    </alternativeName>
</protein>
<dbReference type="CDD" id="cd18809">
    <property type="entry name" value="SF1_C_RecD"/>
    <property type="match status" value="1"/>
</dbReference>
<feature type="domain" description="ATP-dependent RecD2 DNA helicase-like helix-hairpin-helix" evidence="5">
    <location>
        <begin position="140"/>
        <end position="229"/>
    </location>
</feature>
<dbReference type="InterPro" id="IPR050534">
    <property type="entry name" value="Coronavir_polyprotein_1ab"/>
</dbReference>
<evidence type="ECO:0000259" key="6">
    <source>
        <dbReference type="Pfam" id="PF18335"/>
    </source>
</evidence>
<comment type="function">
    <text evidence="3">DNA-dependent ATPase and ATP-dependent 5'-3' DNA helicase. Has no activity on blunt DNA or DNA with 3'-overhangs, requires at least 10 bases of 5'-ssDNA for helicase activity.</text>
</comment>
<keyword evidence="2 3" id="KW-0067">ATP-binding</keyword>
<keyword evidence="3" id="KW-0347">Helicase</keyword>
<keyword evidence="1 3" id="KW-0547">Nucleotide-binding</keyword>
<dbReference type="Pfam" id="PF23139">
    <property type="entry name" value="OB_YrrC"/>
    <property type="match status" value="1"/>
</dbReference>
<comment type="catalytic activity">
    <reaction evidence="3">
        <text>ATP + H2O = ADP + phosphate + H(+)</text>
        <dbReference type="Rhea" id="RHEA:13065"/>
        <dbReference type="ChEBI" id="CHEBI:15377"/>
        <dbReference type="ChEBI" id="CHEBI:15378"/>
        <dbReference type="ChEBI" id="CHEBI:30616"/>
        <dbReference type="ChEBI" id="CHEBI:43474"/>
        <dbReference type="ChEBI" id="CHEBI:456216"/>
        <dbReference type="EC" id="5.6.2.3"/>
    </reaction>
</comment>
<keyword evidence="3" id="KW-0238">DNA-binding</keyword>
<reference evidence="8 9" key="1">
    <citation type="submission" date="2020-10" db="EMBL/GenBank/DDBJ databases">
        <title>ChiBAC.</title>
        <authorList>
            <person name="Zenner C."/>
            <person name="Hitch T.C.A."/>
            <person name="Clavel T."/>
        </authorList>
    </citation>
    <scope>NUCLEOTIDE SEQUENCE [LARGE SCALE GENOMIC DNA]</scope>
    <source>
        <strain evidence="8 9">DSM 108706</strain>
    </source>
</reference>
<dbReference type="EC" id="5.6.2.3" evidence="3"/>
<dbReference type="Gene3D" id="2.30.30.940">
    <property type="match status" value="1"/>
</dbReference>
<dbReference type="InterPro" id="IPR029493">
    <property type="entry name" value="RecD2-like_HHH"/>
</dbReference>
<dbReference type="InterPro" id="IPR006345">
    <property type="entry name" value="RecD2"/>
</dbReference>
<proteinExistence type="inferred from homology"/>
<gene>
    <name evidence="3" type="primary">recD2</name>
    <name evidence="8" type="ORF">INF20_00055</name>
</gene>
<evidence type="ECO:0000259" key="7">
    <source>
        <dbReference type="Pfam" id="PF23139"/>
    </source>
</evidence>
<evidence type="ECO:0000256" key="2">
    <source>
        <dbReference type="ARBA" id="ARBA00022840"/>
    </source>
</evidence>
<keyword evidence="3" id="KW-0413">Isomerase</keyword>
<dbReference type="Pfam" id="PF13538">
    <property type="entry name" value="UvrD_C_2"/>
    <property type="match status" value="1"/>
</dbReference>
<feature type="domain" description="ATP-dependent RecD2 DNA helicase OB-fold" evidence="7">
    <location>
        <begin position="4"/>
        <end position="74"/>
    </location>
</feature>
<comment type="caution">
    <text evidence="8">The sequence shown here is derived from an EMBL/GenBank/DDBJ whole genome shotgun (WGS) entry which is preliminary data.</text>
</comment>
<sequence length="739" mass="82469">MELEIEGVITEIIFHSEESGYTVAVFETDREQFTVVGDMVGVSAGRRYQLTGRFIEHKKYGEQFAVSFAREVMPQTKEGMESFLSSGVLKGIGPKTAAAIVERFGDSTFEIIEKEPGRLTEIPGIGAKKAAAVSEALISHRKFAEITVFLGQFGIKAEMAMKLYKVYGADTIEIISSDPYQLTEDIFGIGFKKADALAEKLGIAKDDESRIASGIRYVLNRYATDGDTFAPQRELEEKTGELLGVSMEKIEDVLIAMAFETSVRIEELEGRNVVYPMYLYMAEQDVTKRLIALCDGNIKALPLDTMSLIHEAEARQGLKFSEEQTRVIRNCLVNGVSVITGGPGTGKTTIINGILNILENGGVKTALAAPTGRAAKRMSETTGHDASTVHRLLEYYFDRDTSTMRFGKTEEDPLDAEAVIVDEASMLDILLTDGLLKAIKPGTRLILVGDADQLPSVGAGNVLKDLIESEYIHAEKLTKIFRQAAESYIVVNAHRINKGEEPYCNEQGGDFFFMSRNTEKDTLSLIKELCEKRLGKYYHLNDIIQDIQVLTPTRRGLLGTVNLNREIQKVLNPASPLLAEKEFGERIFRENDKVMQIKNNYELTWRRITDMSEGQGVFNGDIGMIDSIDNEDGYLTVVYDTDRYVRYPFDQLDELELAYAMTVHKSQGSEFPVVVMPMTWVSPMLASRNLLYTGVTRGKRAVVLVGSEKQMLTMIANNRIKERNSGLAIRIKNLVWNRT</sequence>
<dbReference type="Proteomes" id="UP001516588">
    <property type="component" value="Unassembled WGS sequence"/>
</dbReference>
<dbReference type="InterPro" id="IPR027417">
    <property type="entry name" value="P-loop_NTPase"/>
</dbReference>
<evidence type="ECO:0000256" key="3">
    <source>
        <dbReference type="HAMAP-Rule" id="MF_01488"/>
    </source>
</evidence>
<dbReference type="InterPro" id="IPR027785">
    <property type="entry name" value="UvrD-like_helicase_C"/>
</dbReference>
<dbReference type="Gene3D" id="1.10.150.20">
    <property type="entry name" value="5' to 3' exonuclease, C-terminal subdomain"/>
    <property type="match status" value="1"/>
</dbReference>
<accession>A0ABR9QUX4</accession>
<dbReference type="RefSeq" id="WP_226384353.1">
    <property type="nucleotide sequence ID" value="NZ_JADCKA010000001.1"/>
</dbReference>
<feature type="domain" description="ATP-dependent RecD2 DNA helicase SH3" evidence="6">
    <location>
        <begin position="563"/>
        <end position="639"/>
    </location>
</feature>
<evidence type="ECO:0000259" key="4">
    <source>
        <dbReference type="Pfam" id="PF13538"/>
    </source>
</evidence>
<evidence type="ECO:0000256" key="1">
    <source>
        <dbReference type="ARBA" id="ARBA00022741"/>
    </source>
</evidence>
<dbReference type="CDD" id="cd17933">
    <property type="entry name" value="DEXSc_RecD-like"/>
    <property type="match status" value="1"/>
</dbReference>
<dbReference type="Gene3D" id="3.40.50.300">
    <property type="entry name" value="P-loop containing nucleotide triphosphate hydrolases"/>
    <property type="match status" value="2"/>
</dbReference>
<dbReference type="HAMAP" id="MF_01488">
    <property type="entry name" value="RecD2"/>
    <property type="match status" value="1"/>
</dbReference>
<dbReference type="InterPro" id="IPR041451">
    <property type="entry name" value="RecD2_SH13"/>
</dbReference>
<dbReference type="Pfam" id="PF13604">
    <property type="entry name" value="AAA_30"/>
    <property type="match status" value="1"/>
</dbReference>
<dbReference type="PANTHER" id="PTHR43788:SF6">
    <property type="entry name" value="DNA HELICASE B"/>
    <property type="match status" value="1"/>
</dbReference>
<keyword evidence="9" id="KW-1185">Reference proteome</keyword>
<evidence type="ECO:0000259" key="5">
    <source>
        <dbReference type="Pfam" id="PF14490"/>
    </source>
</evidence>
<comment type="similarity">
    <text evidence="3">Belongs to the RecD family. RecD2 subfamily.</text>
</comment>
<dbReference type="NCBIfam" id="TIGR01448">
    <property type="entry name" value="recD_rel"/>
    <property type="match status" value="1"/>
</dbReference>
<keyword evidence="3" id="KW-0378">Hydrolase</keyword>
<name>A0ABR9QUX4_9FIRM</name>
<evidence type="ECO:0000313" key="8">
    <source>
        <dbReference type="EMBL" id="MBE5034681.1"/>
    </source>
</evidence>
<feature type="domain" description="UvrD-like helicase C-terminal" evidence="4">
    <location>
        <begin position="657"/>
        <end position="705"/>
    </location>
</feature>
<dbReference type="PANTHER" id="PTHR43788">
    <property type="entry name" value="DNA2/NAM7 HELICASE FAMILY MEMBER"/>
    <property type="match status" value="1"/>
</dbReference>
<dbReference type="Pfam" id="PF14490">
    <property type="entry name" value="HHH_RecD2"/>
    <property type="match status" value="1"/>
</dbReference>
<organism evidence="8 9">
    <name type="scientific">Gallibacter intestinalis</name>
    <dbReference type="NCBI Taxonomy" id="2779356"/>
    <lineage>
        <taxon>Bacteria</taxon>
        <taxon>Bacillati</taxon>
        <taxon>Bacillota</taxon>
        <taxon>Clostridia</taxon>
        <taxon>Eubacteriales</taxon>
        <taxon>Eubacteriaceae</taxon>
        <taxon>Gallibacter</taxon>
    </lineage>
</organism>
<dbReference type="Pfam" id="PF18335">
    <property type="entry name" value="SH3_13"/>
    <property type="match status" value="1"/>
</dbReference>